<evidence type="ECO:0000256" key="1">
    <source>
        <dbReference type="ARBA" id="ARBA00012513"/>
    </source>
</evidence>
<keyword evidence="2 8" id="KW-0723">Serine/threonine-protein kinase</keyword>
<dbReference type="InterPro" id="IPR008271">
    <property type="entry name" value="Ser/Thr_kinase_AS"/>
</dbReference>
<dbReference type="InterPro" id="IPR045269">
    <property type="entry name" value="Atg1-like"/>
</dbReference>
<evidence type="ECO:0000256" key="6">
    <source>
        <dbReference type="ARBA" id="ARBA00022840"/>
    </source>
</evidence>
<evidence type="ECO:0000256" key="2">
    <source>
        <dbReference type="ARBA" id="ARBA00022527"/>
    </source>
</evidence>
<dbReference type="PROSITE" id="PS00108">
    <property type="entry name" value="PROTEIN_KINASE_ST"/>
    <property type="match status" value="1"/>
</dbReference>
<dbReference type="Gene3D" id="1.10.510.10">
    <property type="entry name" value="Transferase(Phosphotransferase) domain 1"/>
    <property type="match status" value="1"/>
</dbReference>
<dbReference type="GO" id="GO:0004674">
    <property type="term" value="F:protein serine/threonine kinase activity"/>
    <property type="evidence" value="ECO:0007669"/>
    <property type="project" value="UniProtKB-KW"/>
</dbReference>
<dbReference type="PANTHER" id="PTHR24348">
    <property type="entry name" value="SERINE/THREONINE-PROTEIN KINASE UNC-51-RELATED"/>
    <property type="match status" value="1"/>
</dbReference>
<dbReference type="PANTHER" id="PTHR24348:SF22">
    <property type="entry name" value="NON-SPECIFIC SERINE_THREONINE PROTEIN KINASE"/>
    <property type="match status" value="1"/>
</dbReference>
<evidence type="ECO:0000313" key="10">
    <source>
        <dbReference type="EMBL" id="KRH95023.1"/>
    </source>
</evidence>
<accession>A0A0R0M6K6</accession>
<keyword evidence="6 7" id="KW-0067">ATP-binding</keyword>
<dbReference type="GO" id="GO:0000407">
    <property type="term" value="C:phagophore assembly site"/>
    <property type="evidence" value="ECO:0007669"/>
    <property type="project" value="TreeGrafter"/>
</dbReference>
<dbReference type="GO" id="GO:0005829">
    <property type="term" value="C:cytosol"/>
    <property type="evidence" value="ECO:0007669"/>
    <property type="project" value="TreeGrafter"/>
</dbReference>
<dbReference type="GO" id="GO:0005524">
    <property type="term" value="F:ATP binding"/>
    <property type="evidence" value="ECO:0007669"/>
    <property type="project" value="UniProtKB-UniRule"/>
</dbReference>
<dbReference type="EC" id="2.7.11.1" evidence="1"/>
<dbReference type="VEuPathDB" id="MicrosporidiaDB:M153_6500026693"/>
<evidence type="ECO:0000256" key="8">
    <source>
        <dbReference type="RuleBase" id="RU000304"/>
    </source>
</evidence>
<evidence type="ECO:0000259" key="9">
    <source>
        <dbReference type="PROSITE" id="PS50011"/>
    </source>
</evidence>
<keyword evidence="4 7" id="KW-0547">Nucleotide-binding</keyword>
<protein>
    <recommendedName>
        <fullName evidence="1">non-specific serine/threonine protein kinase</fullName>
        <ecNumber evidence="1">2.7.11.1</ecNumber>
    </recommendedName>
</protein>
<dbReference type="AlphaFoldDB" id="A0A0R0M6K6"/>
<proteinExistence type="inferred from homology"/>
<dbReference type="InterPro" id="IPR011009">
    <property type="entry name" value="Kinase-like_dom_sf"/>
</dbReference>
<dbReference type="SMART" id="SM00220">
    <property type="entry name" value="S_TKc"/>
    <property type="match status" value="1"/>
</dbReference>
<reference evidence="10 11" key="1">
    <citation type="submission" date="2015-07" db="EMBL/GenBank/DDBJ databases">
        <title>The genome of Pseudoloma neurophilia, a relevant intracellular parasite of the zebrafish.</title>
        <authorList>
            <person name="Ndikumana S."/>
            <person name="Pelin A."/>
            <person name="Sanders J."/>
            <person name="Corradi N."/>
        </authorList>
    </citation>
    <scope>NUCLEOTIDE SEQUENCE [LARGE SCALE GENOMIC DNA]</scope>
    <source>
        <strain evidence="10 11">MK1</strain>
    </source>
</reference>
<feature type="domain" description="Protein kinase" evidence="9">
    <location>
        <begin position="7"/>
        <end position="267"/>
    </location>
</feature>
<evidence type="ECO:0000256" key="5">
    <source>
        <dbReference type="ARBA" id="ARBA00022777"/>
    </source>
</evidence>
<dbReference type="EMBL" id="LGUB01000010">
    <property type="protein sequence ID" value="KRH95023.1"/>
    <property type="molecule type" value="Genomic_DNA"/>
</dbReference>
<dbReference type="PRINTS" id="PR00109">
    <property type="entry name" value="TYRKINASE"/>
</dbReference>
<keyword evidence="3" id="KW-0808">Transferase</keyword>
<evidence type="ECO:0000313" key="11">
    <source>
        <dbReference type="Proteomes" id="UP000051530"/>
    </source>
</evidence>
<keyword evidence="5 10" id="KW-0418">Kinase</keyword>
<organism evidence="10 11">
    <name type="scientific">Pseudoloma neurophilia</name>
    <dbReference type="NCBI Taxonomy" id="146866"/>
    <lineage>
        <taxon>Eukaryota</taxon>
        <taxon>Fungi</taxon>
        <taxon>Fungi incertae sedis</taxon>
        <taxon>Microsporidia</taxon>
        <taxon>Pseudoloma</taxon>
    </lineage>
</organism>
<dbReference type="PROSITE" id="PS50011">
    <property type="entry name" value="PROTEIN_KINASE_DOM"/>
    <property type="match status" value="1"/>
</dbReference>
<dbReference type="InterPro" id="IPR017441">
    <property type="entry name" value="Protein_kinase_ATP_BS"/>
</dbReference>
<comment type="caution">
    <text evidence="10">The sequence shown here is derived from an EMBL/GenBank/DDBJ whole genome shotgun (WGS) entry which is preliminary data.</text>
</comment>
<dbReference type="Pfam" id="PF00069">
    <property type="entry name" value="Pkinase"/>
    <property type="match status" value="1"/>
</dbReference>
<dbReference type="GO" id="GO:0005776">
    <property type="term" value="C:autophagosome"/>
    <property type="evidence" value="ECO:0007669"/>
    <property type="project" value="TreeGrafter"/>
</dbReference>
<dbReference type="PROSITE" id="PS00107">
    <property type="entry name" value="PROTEIN_KINASE_ATP"/>
    <property type="match status" value="1"/>
</dbReference>
<dbReference type="GO" id="GO:0016020">
    <property type="term" value="C:membrane"/>
    <property type="evidence" value="ECO:0007669"/>
    <property type="project" value="TreeGrafter"/>
</dbReference>
<dbReference type="Proteomes" id="UP000051530">
    <property type="component" value="Unassembled WGS sequence"/>
</dbReference>
<dbReference type="GO" id="GO:0000045">
    <property type="term" value="P:autophagosome assembly"/>
    <property type="evidence" value="ECO:0007669"/>
    <property type="project" value="TreeGrafter"/>
</dbReference>
<comment type="similarity">
    <text evidence="8">Belongs to the protein kinase superfamily.</text>
</comment>
<feature type="binding site" evidence="7">
    <location>
        <position position="37"/>
    </location>
    <ligand>
        <name>ATP</name>
        <dbReference type="ChEBI" id="CHEBI:30616"/>
    </ligand>
</feature>
<dbReference type="SUPFAM" id="SSF56112">
    <property type="entry name" value="Protein kinase-like (PK-like)"/>
    <property type="match status" value="1"/>
</dbReference>
<dbReference type="InterPro" id="IPR001245">
    <property type="entry name" value="Ser-Thr/Tyr_kinase_cat_dom"/>
</dbReference>
<keyword evidence="11" id="KW-1185">Reference proteome</keyword>
<evidence type="ECO:0000256" key="4">
    <source>
        <dbReference type="ARBA" id="ARBA00022741"/>
    </source>
</evidence>
<gene>
    <name evidence="10" type="ORF">M153_6500026693</name>
</gene>
<dbReference type="GO" id="GO:0010506">
    <property type="term" value="P:regulation of autophagy"/>
    <property type="evidence" value="ECO:0007669"/>
    <property type="project" value="InterPro"/>
</dbReference>
<evidence type="ECO:0000256" key="3">
    <source>
        <dbReference type="ARBA" id="ARBA00022679"/>
    </source>
</evidence>
<dbReference type="OrthoDB" id="248923at2759"/>
<evidence type="ECO:0000256" key="7">
    <source>
        <dbReference type="PROSITE-ProRule" id="PRU10141"/>
    </source>
</evidence>
<dbReference type="InterPro" id="IPR000719">
    <property type="entry name" value="Prot_kinase_dom"/>
</dbReference>
<name>A0A0R0M6K6_9MICR</name>
<sequence length="285" mass="34113">MVDEKYLQYVQKLGSGTHGNVYLLKTKDKQPKFLVCKTISLKNLKYAEKEIKILHKIHHQRIISFYHSIEKKHGKYIYMEYANYGDLEKLIKFLSKKNLRIQRNISWSIFAQIVDGLEYLQSKKILHRDIKPANILLSRFFNRNRILILIKIADFSLSKIMDEKNIHDNIIVGTPYYMAPEIIKKEKYDYSIDIWSTGVLMYELIALERPFEAETKMELRRLIVHQKIEDVPKCSDDYLKQTILDCLKKENRITAKQMKNNRIHSLYINKNNKNIQWFKQERILE</sequence>